<feature type="domain" description="Gcp-like" evidence="2">
    <location>
        <begin position="221"/>
        <end position="474"/>
    </location>
</feature>
<keyword evidence="1" id="KW-0808">Transferase</keyword>
<dbReference type="OrthoDB" id="10259622at2759"/>
<dbReference type="InterPro" id="IPR017860">
    <property type="entry name" value="Peptidase_M22_CS"/>
</dbReference>
<dbReference type="InterPro" id="IPR043129">
    <property type="entry name" value="ATPase_NBD"/>
</dbReference>
<dbReference type="PANTHER" id="PTHR11735">
    <property type="entry name" value="TRNA N6-ADENOSINE THREONYLCARBAMOYLTRANSFERASE"/>
    <property type="match status" value="1"/>
</dbReference>
<comment type="subcellular location">
    <subcellularLocation>
        <location evidence="1">Mitochondrion</location>
    </subcellularLocation>
</comment>
<dbReference type="GO" id="GO:0072670">
    <property type="term" value="P:mitochondrial tRNA threonylcarbamoyladenosine modification"/>
    <property type="evidence" value="ECO:0007669"/>
    <property type="project" value="TreeGrafter"/>
</dbReference>
<comment type="catalytic activity">
    <reaction evidence="1">
        <text>L-threonylcarbamoyladenylate + adenosine(37) in tRNA = N(6)-L-threonylcarbamoyladenosine(37) in tRNA + AMP + H(+)</text>
        <dbReference type="Rhea" id="RHEA:37059"/>
        <dbReference type="Rhea" id="RHEA-COMP:10162"/>
        <dbReference type="Rhea" id="RHEA-COMP:10163"/>
        <dbReference type="ChEBI" id="CHEBI:15378"/>
        <dbReference type="ChEBI" id="CHEBI:73682"/>
        <dbReference type="ChEBI" id="CHEBI:74411"/>
        <dbReference type="ChEBI" id="CHEBI:74418"/>
        <dbReference type="ChEBI" id="CHEBI:456215"/>
        <dbReference type="EC" id="2.3.1.234"/>
    </reaction>
</comment>
<comment type="subunit">
    <text evidence="1">Homodimer.</text>
</comment>
<dbReference type="Pfam" id="PF00814">
    <property type="entry name" value="TsaD"/>
    <property type="match status" value="2"/>
</dbReference>
<dbReference type="PROSITE" id="PS01016">
    <property type="entry name" value="GLYCOPROTEASE"/>
    <property type="match status" value="1"/>
</dbReference>
<reference evidence="3" key="1">
    <citation type="journal article" date="2021" name="Nat. Commun.">
        <title>Genetic determinants of endophytism in the Arabidopsis root mycobiome.</title>
        <authorList>
            <person name="Mesny F."/>
            <person name="Miyauchi S."/>
            <person name="Thiergart T."/>
            <person name="Pickel B."/>
            <person name="Atanasova L."/>
            <person name="Karlsson M."/>
            <person name="Huettel B."/>
            <person name="Barry K.W."/>
            <person name="Haridas S."/>
            <person name="Chen C."/>
            <person name="Bauer D."/>
            <person name="Andreopoulos W."/>
            <person name="Pangilinan J."/>
            <person name="LaButti K."/>
            <person name="Riley R."/>
            <person name="Lipzen A."/>
            <person name="Clum A."/>
            <person name="Drula E."/>
            <person name="Henrissat B."/>
            <person name="Kohler A."/>
            <person name="Grigoriev I.V."/>
            <person name="Martin F.M."/>
            <person name="Hacquard S."/>
        </authorList>
    </citation>
    <scope>NUCLEOTIDE SEQUENCE</scope>
    <source>
        <strain evidence="3">MPI-SDFR-AT-0117</strain>
    </source>
</reference>
<keyword evidence="1" id="KW-0819">tRNA processing</keyword>
<dbReference type="PANTHER" id="PTHR11735:SF6">
    <property type="entry name" value="TRNA N6-ADENOSINE THREONYLCARBAMOYLTRANSFERASE, MITOCHONDRIAL"/>
    <property type="match status" value="1"/>
</dbReference>
<proteinExistence type="inferred from homology"/>
<evidence type="ECO:0000313" key="3">
    <source>
        <dbReference type="EMBL" id="KAH6691701.1"/>
    </source>
</evidence>
<evidence type="ECO:0000313" key="4">
    <source>
        <dbReference type="Proteomes" id="UP000770015"/>
    </source>
</evidence>
<comment type="caution">
    <text evidence="3">The sequence shown here is derived from an EMBL/GenBank/DDBJ whole genome shotgun (WGS) entry which is preliminary data.</text>
</comment>
<evidence type="ECO:0000259" key="2">
    <source>
        <dbReference type="Pfam" id="PF00814"/>
    </source>
</evidence>
<dbReference type="SUPFAM" id="SSF53067">
    <property type="entry name" value="Actin-like ATPase domain"/>
    <property type="match status" value="2"/>
</dbReference>
<protein>
    <submittedName>
        <fullName evidence="3">Glycoprotease pgp1</fullName>
    </submittedName>
</protein>
<keyword evidence="1" id="KW-0496">Mitochondrion</keyword>
<dbReference type="Proteomes" id="UP000770015">
    <property type="component" value="Unassembled WGS sequence"/>
</dbReference>
<dbReference type="GO" id="GO:0061711">
    <property type="term" value="F:tRNA N(6)-L-threonylcarbamoyladenine synthase activity"/>
    <property type="evidence" value="ECO:0007669"/>
    <property type="project" value="UniProtKB-EC"/>
</dbReference>
<accession>A0A9P9AFJ8</accession>
<dbReference type="EMBL" id="JAGSXJ010000005">
    <property type="protein sequence ID" value="KAH6691701.1"/>
    <property type="molecule type" value="Genomic_DNA"/>
</dbReference>
<evidence type="ECO:0000256" key="1">
    <source>
        <dbReference type="HAMAP-Rule" id="MF_03179"/>
    </source>
</evidence>
<comment type="cofactor">
    <cofactor evidence="1">
        <name>a divalent metal cation</name>
        <dbReference type="ChEBI" id="CHEBI:60240"/>
    </cofactor>
    <text evidence="1">Binds 1 divalent metal cation per subunit.</text>
</comment>
<keyword evidence="1" id="KW-0012">Acyltransferase</keyword>
<keyword evidence="4" id="KW-1185">Reference proteome</keyword>
<dbReference type="InterPro" id="IPR022450">
    <property type="entry name" value="TsaD"/>
</dbReference>
<dbReference type="GO" id="GO:0046872">
    <property type="term" value="F:metal ion binding"/>
    <property type="evidence" value="ECO:0007669"/>
    <property type="project" value="UniProtKB-KW"/>
</dbReference>
<organism evidence="3 4">
    <name type="scientific">Plectosphaerella plurivora</name>
    <dbReference type="NCBI Taxonomy" id="936078"/>
    <lineage>
        <taxon>Eukaryota</taxon>
        <taxon>Fungi</taxon>
        <taxon>Dikarya</taxon>
        <taxon>Ascomycota</taxon>
        <taxon>Pezizomycotina</taxon>
        <taxon>Sordariomycetes</taxon>
        <taxon>Hypocreomycetidae</taxon>
        <taxon>Glomerellales</taxon>
        <taxon>Plectosphaerellaceae</taxon>
        <taxon>Plectosphaerella</taxon>
    </lineage>
</organism>
<comment type="function">
    <text evidence="1">Required for the formation of a threonylcarbamoyl group on adenosine at position 37 (t(6)A37) in mitochondrial tRNAs that read codons beginning with adenine. Probably involved in the transfer of the threonylcarbamoyl moiety of threonylcarbamoyl-AMP (TC-AMP) to the N6 group of A37. Involved in mitochondrial genome maintenance.</text>
</comment>
<keyword evidence="1" id="KW-0479">Metal-binding</keyword>
<feature type="domain" description="Gcp-like" evidence="2">
    <location>
        <begin position="120"/>
        <end position="194"/>
    </location>
</feature>
<comment type="similarity">
    <text evidence="1">Belongs to the KAE1 / TsaD family.</text>
</comment>
<dbReference type="GO" id="GO:0005739">
    <property type="term" value="C:mitochondrion"/>
    <property type="evidence" value="ECO:0007669"/>
    <property type="project" value="UniProtKB-SubCell"/>
</dbReference>
<dbReference type="HAMAP" id="MF_01445">
    <property type="entry name" value="TsaD"/>
    <property type="match status" value="1"/>
</dbReference>
<dbReference type="AlphaFoldDB" id="A0A9P9AFJ8"/>
<dbReference type="InterPro" id="IPR000905">
    <property type="entry name" value="Gcp-like_dom"/>
</dbReference>
<dbReference type="Gene3D" id="3.30.420.40">
    <property type="match status" value="2"/>
</dbReference>
<sequence>MRLTSRRPGTWLQARGQICLARRPRQCHPCASLRHETFSATARAPRSLLTLAIETSCDDTCVALLSKHADGSATLHYNKKHTSDNRECQGVNPVVAVGGHIESLGGLVAECLPFLPDASPEEHGRTGSLAEDKTIQVQGRRKQKPDFISVTRGPGMLSNLTVGLMAAKGLATAWQVPLLAVNHMQAHALTPQLITAMEKVKQAVVQKPGEVANDAPVPHIQAPAFPFLSLLVSGGHTLLVNSRGLNDHRILASALTLAVGDALDKAARFILPPDVLSGTDDVMYGRVLESFAFPTDGKTPPEYNYQAPKRRVDEMTTYVSPYGWKIMPPMQLSRRMAYEFAGIGSVIKNILDKRPDMPLEERRFLAQQTMRMMFEHLASRVIFALDDPALGLGGKTTTRRSQYKIKKDDEPEEVAPLADPAARVKTLVVSGGVASNRFLMHVLRSILDVRGYSDIKVIAPPPALCTDNAAMIAWTGMEMYEAGYASELTVTPIRRWPLDPTGEDGGILGVDGWNKRT</sequence>
<name>A0A9P9AFJ8_9PEZI</name>
<gene>
    <name evidence="3" type="ORF">F5X68DRAFT_202421</name>
</gene>